<comment type="caution">
    <text evidence="8">The sequence shown here is derived from an EMBL/GenBank/DDBJ whole genome shotgun (WGS) entry which is preliminary data.</text>
</comment>
<feature type="compositionally biased region" description="Low complexity" evidence="6">
    <location>
        <begin position="78"/>
        <end position="103"/>
    </location>
</feature>
<evidence type="ECO:0000256" key="6">
    <source>
        <dbReference type="SAM" id="MobiDB-lite"/>
    </source>
</evidence>
<feature type="region of interest" description="Disordered" evidence="6">
    <location>
        <begin position="53"/>
        <end position="149"/>
    </location>
</feature>
<dbReference type="PANTHER" id="PTHR31221:SF350">
    <property type="entry name" value="WRKY TRANSCRIPTION FACTOR 48-RELATED"/>
    <property type="match status" value="1"/>
</dbReference>
<keyword evidence="3" id="KW-0238">DNA-binding</keyword>
<feature type="domain" description="WRKY" evidence="7">
    <location>
        <begin position="155"/>
        <end position="220"/>
    </location>
</feature>
<keyword evidence="5" id="KW-0539">Nucleus</keyword>
<dbReference type="Proteomes" id="UP001630127">
    <property type="component" value="Unassembled WGS sequence"/>
</dbReference>
<dbReference type="PANTHER" id="PTHR31221">
    <property type="entry name" value="WRKY TRANSCRIPTION FACTOR PROTEIN 1-RELATED"/>
    <property type="match status" value="1"/>
</dbReference>
<dbReference type="GO" id="GO:0005634">
    <property type="term" value="C:nucleus"/>
    <property type="evidence" value="ECO:0007669"/>
    <property type="project" value="UniProtKB-SubCell"/>
</dbReference>
<accession>A0ABD2YDW8</accession>
<proteinExistence type="predicted"/>
<name>A0ABD2YDW8_9GENT</name>
<dbReference type="GO" id="GO:0003677">
    <property type="term" value="F:DNA binding"/>
    <property type="evidence" value="ECO:0007669"/>
    <property type="project" value="UniProtKB-KW"/>
</dbReference>
<dbReference type="AlphaFoldDB" id="A0ABD2YDW8"/>
<keyword evidence="2" id="KW-0805">Transcription regulation</keyword>
<dbReference type="InterPro" id="IPR036576">
    <property type="entry name" value="WRKY_dom_sf"/>
</dbReference>
<feature type="compositionally biased region" description="Basic residues" evidence="6">
    <location>
        <begin position="132"/>
        <end position="142"/>
    </location>
</feature>
<evidence type="ECO:0000256" key="3">
    <source>
        <dbReference type="ARBA" id="ARBA00023125"/>
    </source>
</evidence>
<dbReference type="EMBL" id="JBJUIK010000013">
    <property type="protein sequence ID" value="KAL3505611.1"/>
    <property type="molecule type" value="Genomic_DNA"/>
</dbReference>
<dbReference type="Gene3D" id="2.20.25.80">
    <property type="entry name" value="WRKY domain"/>
    <property type="match status" value="1"/>
</dbReference>
<dbReference type="FunFam" id="2.20.25.80:FF:000003">
    <property type="entry name" value="WRKY transcription factor 57"/>
    <property type="match status" value="1"/>
</dbReference>
<protein>
    <recommendedName>
        <fullName evidence="7">WRKY domain-containing protein</fullName>
    </recommendedName>
</protein>
<organism evidence="8 9">
    <name type="scientific">Cinchona calisaya</name>
    <dbReference type="NCBI Taxonomy" id="153742"/>
    <lineage>
        <taxon>Eukaryota</taxon>
        <taxon>Viridiplantae</taxon>
        <taxon>Streptophyta</taxon>
        <taxon>Embryophyta</taxon>
        <taxon>Tracheophyta</taxon>
        <taxon>Spermatophyta</taxon>
        <taxon>Magnoliopsida</taxon>
        <taxon>eudicotyledons</taxon>
        <taxon>Gunneridae</taxon>
        <taxon>Pentapetalae</taxon>
        <taxon>asterids</taxon>
        <taxon>lamiids</taxon>
        <taxon>Gentianales</taxon>
        <taxon>Rubiaceae</taxon>
        <taxon>Cinchonoideae</taxon>
        <taxon>Cinchoneae</taxon>
        <taxon>Cinchona</taxon>
    </lineage>
</organism>
<gene>
    <name evidence="8" type="ORF">ACH5RR_030993</name>
</gene>
<sequence>MANSTIFSDQIPTTFGVPNIFDIQSSYDADDKVGSLAFLEMLSVPDHPCPSMYDMFPPPKFQSLSQSQPRPTLLPTLASNNNNAPESSSPATPNSSSISSSSSEAQNDDQQQNKILVSAGGEEEPDQDKTKKQLKAKKKNQNRQKEPRFAFVTKSEVDNLDDGFRWRKYGQKAVKNSPFPRSYYRCTSPSCGVKKRVERSSDDPTTVVTTYEGTHIHPTPLISRGSTLGLLPLDAGGIVIGGGGVAGGGSGVFGGGGGGGVTSSFFLPPMLQYQQQQPFFQTPTLNDFNTSMISSSFAATMIQERGFCTLPPSSSFMDNYGLLEDIVPSQMLMIKDPKKE</sequence>
<reference evidence="8 9" key="1">
    <citation type="submission" date="2024-11" db="EMBL/GenBank/DDBJ databases">
        <title>A near-complete genome assembly of Cinchona calisaya.</title>
        <authorList>
            <person name="Lian D.C."/>
            <person name="Zhao X.W."/>
            <person name="Wei L."/>
        </authorList>
    </citation>
    <scope>NUCLEOTIDE SEQUENCE [LARGE SCALE GENOMIC DNA]</scope>
    <source>
        <tissue evidence="8">Nenye</tissue>
    </source>
</reference>
<dbReference type="InterPro" id="IPR003657">
    <property type="entry name" value="WRKY_dom"/>
</dbReference>
<dbReference type="SMART" id="SM00774">
    <property type="entry name" value="WRKY"/>
    <property type="match status" value="1"/>
</dbReference>
<evidence type="ECO:0000313" key="9">
    <source>
        <dbReference type="Proteomes" id="UP001630127"/>
    </source>
</evidence>
<evidence type="ECO:0000256" key="5">
    <source>
        <dbReference type="ARBA" id="ARBA00023242"/>
    </source>
</evidence>
<evidence type="ECO:0000313" key="8">
    <source>
        <dbReference type="EMBL" id="KAL3505611.1"/>
    </source>
</evidence>
<dbReference type="Pfam" id="PF03106">
    <property type="entry name" value="WRKY"/>
    <property type="match status" value="1"/>
</dbReference>
<feature type="compositionally biased region" description="Polar residues" evidence="6">
    <location>
        <begin position="104"/>
        <end position="115"/>
    </location>
</feature>
<keyword evidence="9" id="KW-1185">Reference proteome</keyword>
<comment type="subcellular location">
    <subcellularLocation>
        <location evidence="1">Nucleus</location>
    </subcellularLocation>
</comment>
<dbReference type="PROSITE" id="PS50811">
    <property type="entry name" value="WRKY"/>
    <property type="match status" value="1"/>
</dbReference>
<evidence type="ECO:0000256" key="1">
    <source>
        <dbReference type="ARBA" id="ARBA00004123"/>
    </source>
</evidence>
<dbReference type="SUPFAM" id="SSF118290">
    <property type="entry name" value="WRKY DNA-binding domain"/>
    <property type="match status" value="1"/>
</dbReference>
<keyword evidence="4" id="KW-0804">Transcription</keyword>
<evidence type="ECO:0000256" key="2">
    <source>
        <dbReference type="ARBA" id="ARBA00023015"/>
    </source>
</evidence>
<dbReference type="InterPro" id="IPR044810">
    <property type="entry name" value="WRKY_plant"/>
</dbReference>
<evidence type="ECO:0000259" key="7">
    <source>
        <dbReference type="PROSITE" id="PS50811"/>
    </source>
</evidence>
<evidence type="ECO:0000256" key="4">
    <source>
        <dbReference type="ARBA" id="ARBA00023163"/>
    </source>
</evidence>